<protein>
    <submittedName>
        <fullName evidence="1">Uncharacterized protein</fullName>
    </submittedName>
</protein>
<reference evidence="1 2" key="1">
    <citation type="submission" date="2017-04" db="EMBL/GenBank/DDBJ databases">
        <title>Draft genome sequence of Tuber borchii Vittad., a whitish edible truffle.</title>
        <authorList>
            <consortium name="DOE Joint Genome Institute"/>
            <person name="Murat C."/>
            <person name="Kuo A."/>
            <person name="Barry K.W."/>
            <person name="Clum A."/>
            <person name="Dockter R.B."/>
            <person name="Fauchery L."/>
            <person name="Iotti M."/>
            <person name="Kohler A."/>
            <person name="Labutti K."/>
            <person name="Lindquist E.A."/>
            <person name="Lipzen A."/>
            <person name="Ohm R.A."/>
            <person name="Wang M."/>
            <person name="Grigoriev I.V."/>
            <person name="Zambonelli A."/>
            <person name="Martin F.M."/>
        </authorList>
    </citation>
    <scope>NUCLEOTIDE SEQUENCE [LARGE SCALE GENOMIC DNA]</scope>
    <source>
        <strain evidence="1 2">Tbo3840</strain>
    </source>
</reference>
<comment type="caution">
    <text evidence="1">The sequence shown here is derived from an EMBL/GenBank/DDBJ whole genome shotgun (WGS) entry which is preliminary data.</text>
</comment>
<proteinExistence type="predicted"/>
<dbReference type="PANTHER" id="PTHR47643">
    <property type="entry name" value="TPR DOMAIN PROTEIN (AFU_ORTHOLOGUE AFUA_5G12710)"/>
    <property type="match status" value="1"/>
</dbReference>
<evidence type="ECO:0000313" key="1">
    <source>
        <dbReference type="EMBL" id="PUU83619.1"/>
    </source>
</evidence>
<dbReference type="STRING" id="42251.A0A2T7A7C4"/>
<dbReference type="InterPro" id="IPR053209">
    <property type="entry name" value="Gramillin-biosynth_MTr"/>
</dbReference>
<dbReference type="InterPro" id="IPR011990">
    <property type="entry name" value="TPR-like_helical_dom_sf"/>
</dbReference>
<accession>A0A2T7A7C4</accession>
<dbReference type="OrthoDB" id="438641at2759"/>
<dbReference type="AlphaFoldDB" id="A0A2T7A7C4"/>
<dbReference type="SUPFAM" id="SSF48452">
    <property type="entry name" value="TPR-like"/>
    <property type="match status" value="1"/>
</dbReference>
<name>A0A2T7A7C4_TUBBO</name>
<organism evidence="1 2">
    <name type="scientific">Tuber borchii</name>
    <name type="common">White truffle</name>
    <dbReference type="NCBI Taxonomy" id="42251"/>
    <lineage>
        <taxon>Eukaryota</taxon>
        <taxon>Fungi</taxon>
        <taxon>Dikarya</taxon>
        <taxon>Ascomycota</taxon>
        <taxon>Pezizomycotina</taxon>
        <taxon>Pezizomycetes</taxon>
        <taxon>Pezizales</taxon>
        <taxon>Tuberaceae</taxon>
        <taxon>Tuber</taxon>
    </lineage>
</organism>
<dbReference type="Gene3D" id="1.25.40.10">
    <property type="entry name" value="Tetratricopeptide repeat domain"/>
    <property type="match status" value="1"/>
</dbReference>
<dbReference type="PANTHER" id="PTHR47643:SF2">
    <property type="entry name" value="TPR DOMAIN PROTEIN (AFU_ORTHOLOGUE AFUA_5G12710)"/>
    <property type="match status" value="1"/>
</dbReference>
<evidence type="ECO:0000313" key="2">
    <source>
        <dbReference type="Proteomes" id="UP000244722"/>
    </source>
</evidence>
<dbReference type="Proteomes" id="UP000244722">
    <property type="component" value="Unassembled WGS sequence"/>
</dbReference>
<gene>
    <name evidence="1" type="ORF">B9Z19DRAFT_1098591</name>
</gene>
<sequence length="459" mass="51126">MTRTTCPAIYGSVGTPAGKSFEKIKLNLSSSSPSLLSPSPQQIDENTMLTFIINTSLGILATWAFYRTTIVLLFPENHAEISILGLLQLLVRGLLASPGPSVLPLDQLSYTLLEDARKSGRLRGGYFVLHTENGVWSDEKGASCILEIQNNWRDMEGEWYALIKEPLVKFQAREDDGCVVALTVRHRSDWDAIPSTSDLIPEGFHVSQGWREKSREELKEKGNFLYAQESYWGAFDLYKQALHQPVDSVPSDLIQRNCAQAALRLSLRDTAIQDATAAMSANPSDPKNSLKLAECHYAAQNYVAAETNLQKVVTLDPLNVKGKLLLEKCQQRIAETKGEYDWVKIRKALKTRPNSYLDVADYTGPVEVKVGKFGKGLYTTKEVKAGDLLLVSKALQFVYLSDGDLDSTERLKEMKLDCILEVAERLHNEKGLQKGFFELWRGKGSLEPGTIGDTYALDT</sequence>
<dbReference type="EMBL" id="NESQ01000009">
    <property type="protein sequence ID" value="PUU83619.1"/>
    <property type="molecule type" value="Genomic_DNA"/>
</dbReference>
<keyword evidence="2" id="KW-1185">Reference proteome</keyword>